<feature type="site" description="Transition state stabilizer" evidence="4">
    <location>
        <position position="168"/>
    </location>
</feature>
<evidence type="ECO:0000256" key="5">
    <source>
        <dbReference type="NCBIfam" id="TIGR00559"/>
    </source>
</evidence>
<dbReference type="Pfam" id="PF03740">
    <property type="entry name" value="PdxJ"/>
    <property type="match status" value="1"/>
</dbReference>
<evidence type="ECO:0000313" key="6">
    <source>
        <dbReference type="EMBL" id="PYE79213.1"/>
    </source>
</evidence>
<dbReference type="NCBIfam" id="NF003626">
    <property type="entry name" value="PRK05265.1-4"/>
    <property type="match status" value="1"/>
</dbReference>
<feature type="binding site" evidence="4">
    <location>
        <position position="63"/>
    </location>
    <ligand>
        <name>1-deoxy-D-xylulose 5-phosphate</name>
        <dbReference type="ChEBI" id="CHEBI:57792"/>
    </ligand>
</feature>
<dbReference type="GO" id="GO:0033856">
    <property type="term" value="F:pyridoxine 5'-phosphate synthase activity"/>
    <property type="evidence" value="ECO:0007669"/>
    <property type="project" value="UniProtKB-UniRule"/>
</dbReference>
<keyword evidence="2 4" id="KW-0808">Transferase</keyword>
<evidence type="ECO:0000313" key="7">
    <source>
        <dbReference type="Proteomes" id="UP000247540"/>
    </source>
</evidence>
<evidence type="ECO:0000256" key="3">
    <source>
        <dbReference type="ARBA" id="ARBA00023096"/>
    </source>
</evidence>
<dbReference type="NCBIfam" id="TIGR00559">
    <property type="entry name" value="pdxJ"/>
    <property type="match status" value="1"/>
</dbReference>
<dbReference type="Gene3D" id="3.20.20.70">
    <property type="entry name" value="Aldolase class I"/>
    <property type="match status" value="1"/>
</dbReference>
<dbReference type="InterPro" id="IPR013785">
    <property type="entry name" value="Aldolase_TIM"/>
</dbReference>
<feature type="active site" description="Proton donor" evidence="4">
    <location>
        <position position="208"/>
    </location>
</feature>
<dbReference type="AlphaFoldDB" id="A0A318T116"/>
<comment type="function">
    <text evidence="4">Catalyzes the complicated ring closure reaction between the two acyclic compounds 1-deoxy-D-xylulose-5-phosphate (DXP) and 3-amino-2-oxopropyl phosphate (1-amino-acetone-3-phosphate or AAP) to form pyridoxine 5'-phosphate (PNP) and inorganic phosphate.</text>
</comment>
<proteinExistence type="inferred from homology"/>
<feature type="active site" description="Proton acceptor" evidence="4">
    <location>
        <position position="87"/>
    </location>
</feature>
<dbReference type="OrthoDB" id="9806590at2"/>
<dbReference type="GO" id="GO:0008615">
    <property type="term" value="P:pyridoxine biosynthetic process"/>
    <property type="evidence" value="ECO:0007669"/>
    <property type="project" value="UniProtKB-UniRule"/>
</dbReference>
<evidence type="ECO:0000256" key="2">
    <source>
        <dbReference type="ARBA" id="ARBA00022679"/>
    </source>
</evidence>
<dbReference type="InterPro" id="IPR004569">
    <property type="entry name" value="PyrdxlP_synth_PdxJ"/>
</dbReference>
<evidence type="ECO:0000256" key="1">
    <source>
        <dbReference type="ARBA" id="ARBA00022490"/>
    </source>
</evidence>
<dbReference type="InterPro" id="IPR036130">
    <property type="entry name" value="Pyridoxine-5'_phos_synth"/>
</dbReference>
<dbReference type="HAMAP" id="MF_00279">
    <property type="entry name" value="PdxJ"/>
    <property type="match status" value="1"/>
</dbReference>
<accession>A0A318T116</accession>
<comment type="caution">
    <text evidence="6">The sequence shown here is derived from an EMBL/GenBank/DDBJ whole genome shotgun (WGS) entry which is preliminary data.</text>
</comment>
<comment type="catalytic activity">
    <reaction evidence="4">
        <text>3-amino-2-oxopropyl phosphate + 1-deoxy-D-xylulose 5-phosphate = pyridoxine 5'-phosphate + phosphate + 2 H2O + H(+)</text>
        <dbReference type="Rhea" id="RHEA:15265"/>
        <dbReference type="ChEBI" id="CHEBI:15377"/>
        <dbReference type="ChEBI" id="CHEBI:15378"/>
        <dbReference type="ChEBI" id="CHEBI:43474"/>
        <dbReference type="ChEBI" id="CHEBI:57279"/>
        <dbReference type="ChEBI" id="CHEBI:57792"/>
        <dbReference type="ChEBI" id="CHEBI:58589"/>
        <dbReference type="EC" id="2.6.99.2"/>
    </reaction>
</comment>
<comment type="subcellular location">
    <subcellularLocation>
        <location evidence="4">Cytoplasm</location>
    </subcellularLocation>
</comment>
<comment type="subunit">
    <text evidence="4">Homooctamer; tetramer of dimers.</text>
</comment>
<feature type="binding site" evidence="4">
    <location>
        <begin position="231"/>
        <end position="232"/>
    </location>
    <ligand>
        <name>3-amino-2-oxopropyl phosphate</name>
        <dbReference type="ChEBI" id="CHEBI:57279"/>
    </ligand>
</feature>
<dbReference type="UniPathway" id="UPA00244">
    <property type="reaction ID" value="UER00313"/>
</dbReference>
<dbReference type="RefSeq" id="WP_110464706.1">
    <property type="nucleotide sequence ID" value="NZ_JAMOFZ010000003.1"/>
</dbReference>
<keyword evidence="3 4" id="KW-0664">Pyridoxine biosynthesis</keyword>
<sequence length="263" mass="28436">MTDATATTAFRPHATALSINVNKVALVRNTRHLGIPSVTRAARLCLEAGAQGITVHPRPDERHVRAGDVYELAELMRAWPGREFNIEGNPSQNLMAFIRRVRPQQATFVPDSEDQFTSDHGWSFPQDAERLAPLIAECTALGVRVSLFMDPLPEQMAAARAVGACRVELYTEPYAAAWRTDRAAAVLERYRAAAQAALDVGLGVNAGHDLNRDNLPAFVRGVPGLLEVSIGHALIADALELGYAATVRAYQQAIADGHAASHS</sequence>
<feature type="binding site" evidence="4">
    <location>
        <position position="117"/>
    </location>
    <ligand>
        <name>1-deoxy-D-xylulose 5-phosphate</name>
        <dbReference type="ChEBI" id="CHEBI:57792"/>
    </ligand>
</feature>
<feature type="binding site" evidence="4">
    <location>
        <position position="209"/>
    </location>
    <ligand>
        <name>3-amino-2-oxopropyl phosphate</name>
        <dbReference type="ChEBI" id="CHEBI:57279"/>
    </ligand>
</feature>
<dbReference type="PANTHER" id="PTHR30456:SF0">
    <property type="entry name" value="PYRIDOXINE 5'-PHOSPHATE SYNTHASE"/>
    <property type="match status" value="1"/>
</dbReference>
<keyword evidence="1 4" id="KW-0963">Cytoplasm</keyword>
<feature type="binding site" evidence="4">
    <location>
        <position position="20"/>
    </location>
    <ligand>
        <name>3-amino-2-oxopropyl phosphate</name>
        <dbReference type="ChEBI" id="CHEBI:57279"/>
    </ligand>
</feature>
<feature type="active site" description="Proton acceptor" evidence="4">
    <location>
        <position position="56"/>
    </location>
</feature>
<keyword evidence="7" id="KW-1185">Reference proteome</keyword>
<organism evidence="6 7">
    <name type="scientific">Xylophilus ampelinus</name>
    <dbReference type="NCBI Taxonomy" id="54067"/>
    <lineage>
        <taxon>Bacteria</taxon>
        <taxon>Pseudomonadati</taxon>
        <taxon>Pseudomonadota</taxon>
        <taxon>Betaproteobacteria</taxon>
        <taxon>Burkholderiales</taxon>
        <taxon>Xylophilus</taxon>
    </lineage>
</organism>
<evidence type="ECO:0000256" key="4">
    <source>
        <dbReference type="HAMAP-Rule" id="MF_00279"/>
    </source>
</evidence>
<protein>
    <recommendedName>
        <fullName evidence="4 5">Pyridoxine 5'-phosphate synthase</fullName>
        <shortName evidence="4">PNP synthase</shortName>
        <ecNumber evidence="4 5">2.6.99.2</ecNumber>
    </recommendedName>
</protein>
<dbReference type="PANTHER" id="PTHR30456">
    <property type="entry name" value="PYRIDOXINE 5'-PHOSPHATE SYNTHASE"/>
    <property type="match status" value="1"/>
</dbReference>
<dbReference type="Proteomes" id="UP000247540">
    <property type="component" value="Unassembled WGS sequence"/>
</dbReference>
<dbReference type="SUPFAM" id="SSF63892">
    <property type="entry name" value="Pyridoxine 5'-phosphate synthase"/>
    <property type="match status" value="1"/>
</dbReference>
<dbReference type="EC" id="2.6.99.2" evidence="4 5"/>
<comment type="caution">
    <text evidence="4">Lacks conserved residue(s) required for the propagation of feature annotation.</text>
</comment>
<name>A0A318T116_9BURK</name>
<feature type="binding site" evidence="4">
    <location>
        <position position="58"/>
    </location>
    <ligand>
        <name>1-deoxy-D-xylulose 5-phosphate</name>
        <dbReference type="ChEBI" id="CHEBI:57792"/>
    </ligand>
</feature>
<dbReference type="CDD" id="cd00003">
    <property type="entry name" value="PNPsynthase"/>
    <property type="match status" value="1"/>
</dbReference>
<reference evidence="6 7" key="1">
    <citation type="submission" date="2018-06" db="EMBL/GenBank/DDBJ databases">
        <title>Genomic Encyclopedia of Type Strains, Phase III (KMG-III): the genomes of soil and plant-associated and newly described type strains.</title>
        <authorList>
            <person name="Whitman W."/>
        </authorList>
    </citation>
    <scope>NUCLEOTIDE SEQUENCE [LARGE SCALE GENOMIC DNA]</scope>
    <source>
        <strain evidence="6 7">CECT 7646</strain>
    </source>
</reference>
<dbReference type="EMBL" id="QJTC01000003">
    <property type="protein sequence ID" value="PYE79213.1"/>
    <property type="molecule type" value="Genomic_DNA"/>
</dbReference>
<feature type="binding site" evidence="4">
    <location>
        <position position="31"/>
    </location>
    <ligand>
        <name>3-amino-2-oxopropyl phosphate</name>
        <dbReference type="ChEBI" id="CHEBI:57279"/>
    </ligand>
</feature>
<comment type="pathway">
    <text evidence="4">Cofactor biosynthesis; pyridoxine 5'-phosphate biosynthesis; pyridoxine 5'-phosphate from D-erythrose 4-phosphate: step 5/5.</text>
</comment>
<dbReference type="GO" id="GO:0005829">
    <property type="term" value="C:cytosol"/>
    <property type="evidence" value="ECO:0007669"/>
    <property type="project" value="TreeGrafter"/>
</dbReference>
<gene>
    <name evidence="4" type="primary">pdxJ</name>
    <name evidence="6" type="ORF">DFQ15_103201</name>
</gene>
<comment type="similarity">
    <text evidence="4">Belongs to the PNP synthase family.</text>
</comment>